<name>A0AAV0X6D2_9HEMI</name>
<sequence length="137" mass="15158">MSRVPTVTVNKKYKMDDRPEKKNLILWPATDLHSQTRNSLGSAGNVLCTLRVNTLQCVSSLRRLRPCLFKKHLLGGARILPRQHSPDGRTSSADSARAAQPSTPPSSSHPISPEYTALPIRPGYKQNVTSQVWSKSN</sequence>
<dbReference type="AlphaFoldDB" id="A0AAV0X6D2"/>
<organism evidence="2 3">
    <name type="scientific">Macrosiphum euphorbiae</name>
    <name type="common">potato aphid</name>
    <dbReference type="NCBI Taxonomy" id="13131"/>
    <lineage>
        <taxon>Eukaryota</taxon>
        <taxon>Metazoa</taxon>
        <taxon>Ecdysozoa</taxon>
        <taxon>Arthropoda</taxon>
        <taxon>Hexapoda</taxon>
        <taxon>Insecta</taxon>
        <taxon>Pterygota</taxon>
        <taxon>Neoptera</taxon>
        <taxon>Paraneoptera</taxon>
        <taxon>Hemiptera</taxon>
        <taxon>Sternorrhyncha</taxon>
        <taxon>Aphidomorpha</taxon>
        <taxon>Aphidoidea</taxon>
        <taxon>Aphididae</taxon>
        <taxon>Macrosiphini</taxon>
        <taxon>Macrosiphum</taxon>
    </lineage>
</organism>
<keyword evidence="3" id="KW-1185">Reference proteome</keyword>
<dbReference type="Proteomes" id="UP001160148">
    <property type="component" value="Unassembled WGS sequence"/>
</dbReference>
<proteinExistence type="predicted"/>
<feature type="region of interest" description="Disordered" evidence="1">
    <location>
        <begin position="78"/>
        <end position="123"/>
    </location>
</feature>
<evidence type="ECO:0000256" key="1">
    <source>
        <dbReference type="SAM" id="MobiDB-lite"/>
    </source>
</evidence>
<evidence type="ECO:0000313" key="3">
    <source>
        <dbReference type="Proteomes" id="UP001160148"/>
    </source>
</evidence>
<gene>
    <name evidence="2" type="ORF">MEUPH1_LOCUS18516</name>
</gene>
<protein>
    <submittedName>
        <fullName evidence="2">Uncharacterized protein</fullName>
    </submittedName>
</protein>
<accession>A0AAV0X6D2</accession>
<comment type="caution">
    <text evidence="2">The sequence shown here is derived from an EMBL/GenBank/DDBJ whole genome shotgun (WGS) entry which is preliminary data.</text>
</comment>
<dbReference type="EMBL" id="CARXXK010000003">
    <property type="protein sequence ID" value="CAI6363588.1"/>
    <property type="molecule type" value="Genomic_DNA"/>
</dbReference>
<evidence type="ECO:0000313" key="2">
    <source>
        <dbReference type="EMBL" id="CAI6363588.1"/>
    </source>
</evidence>
<reference evidence="2 3" key="1">
    <citation type="submission" date="2023-01" db="EMBL/GenBank/DDBJ databases">
        <authorList>
            <person name="Whitehead M."/>
        </authorList>
    </citation>
    <scope>NUCLEOTIDE SEQUENCE [LARGE SCALE GENOMIC DNA]</scope>
</reference>